<sequence length="53" mass="5885">MTRMSAVVPGGALCGARSYSMQKLRDATFQQAGRTSIDIRTAPRQEARKWVTQ</sequence>
<protein>
    <submittedName>
        <fullName evidence="1">Uncharacterized protein</fullName>
    </submittedName>
</protein>
<name>A0A166EVU3_9AGAM</name>
<dbReference type="EMBL" id="KV417596">
    <property type="protein sequence ID" value="KZP16161.1"/>
    <property type="molecule type" value="Genomic_DNA"/>
</dbReference>
<evidence type="ECO:0000313" key="1">
    <source>
        <dbReference type="EMBL" id="KZP16161.1"/>
    </source>
</evidence>
<reference evidence="1 2" key="1">
    <citation type="journal article" date="2016" name="Mol. Biol. Evol.">
        <title>Comparative Genomics of Early-Diverging Mushroom-Forming Fungi Provides Insights into the Origins of Lignocellulose Decay Capabilities.</title>
        <authorList>
            <person name="Nagy L.G."/>
            <person name="Riley R."/>
            <person name="Tritt A."/>
            <person name="Adam C."/>
            <person name="Daum C."/>
            <person name="Floudas D."/>
            <person name="Sun H."/>
            <person name="Yadav J.S."/>
            <person name="Pangilinan J."/>
            <person name="Larsson K.H."/>
            <person name="Matsuura K."/>
            <person name="Barry K."/>
            <person name="Labutti K."/>
            <person name="Kuo R."/>
            <person name="Ohm R.A."/>
            <person name="Bhattacharya S.S."/>
            <person name="Shirouzu T."/>
            <person name="Yoshinaga Y."/>
            <person name="Martin F.M."/>
            <person name="Grigoriev I.V."/>
            <person name="Hibbett D.S."/>
        </authorList>
    </citation>
    <scope>NUCLEOTIDE SEQUENCE [LARGE SCALE GENOMIC DNA]</scope>
    <source>
        <strain evidence="1 2">CBS 109695</strain>
    </source>
</reference>
<keyword evidence="2" id="KW-1185">Reference proteome</keyword>
<dbReference type="AlphaFoldDB" id="A0A166EVU3"/>
<gene>
    <name evidence="1" type="ORF">FIBSPDRAFT_866156</name>
</gene>
<evidence type="ECO:0000313" key="2">
    <source>
        <dbReference type="Proteomes" id="UP000076532"/>
    </source>
</evidence>
<proteinExistence type="predicted"/>
<accession>A0A166EVU3</accession>
<organism evidence="1 2">
    <name type="scientific">Athelia psychrophila</name>
    <dbReference type="NCBI Taxonomy" id="1759441"/>
    <lineage>
        <taxon>Eukaryota</taxon>
        <taxon>Fungi</taxon>
        <taxon>Dikarya</taxon>
        <taxon>Basidiomycota</taxon>
        <taxon>Agaricomycotina</taxon>
        <taxon>Agaricomycetes</taxon>
        <taxon>Agaricomycetidae</taxon>
        <taxon>Atheliales</taxon>
        <taxon>Atheliaceae</taxon>
        <taxon>Athelia</taxon>
    </lineage>
</organism>
<dbReference type="Proteomes" id="UP000076532">
    <property type="component" value="Unassembled WGS sequence"/>
</dbReference>